<accession>A0A926NDK8</accession>
<evidence type="ECO:0000313" key="1">
    <source>
        <dbReference type="EMBL" id="MBD1379195.1"/>
    </source>
</evidence>
<protein>
    <submittedName>
        <fullName evidence="1">Uncharacterized protein</fullName>
    </submittedName>
</protein>
<evidence type="ECO:0000313" key="2">
    <source>
        <dbReference type="Proteomes" id="UP000626844"/>
    </source>
</evidence>
<reference evidence="1" key="1">
    <citation type="submission" date="2020-09" db="EMBL/GenBank/DDBJ databases">
        <title>A novel bacterium of genus Bacillus, isolated from South China Sea.</title>
        <authorList>
            <person name="Huang H."/>
            <person name="Mo K."/>
            <person name="Hu Y."/>
        </authorList>
    </citation>
    <scope>NUCLEOTIDE SEQUENCE</scope>
    <source>
        <strain evidence="1">IB182487</strain>
    </source>
</reference>
<proteinExistence type="predicted"/>
<dbReference type="AlphaFoldDB" id="A0A926NDK8"/>
<organism evidence="1 2">
    <name type="scientific">Metabacillus arenae</name>
    <dbReference type="NCBI Taxonomy" id="2771434"/>
    <lineage>
        <taxon>Bacteria</taxon>
        <taxon>Bacillati</taxon>
        <taxon>Bacillota</taxon>
        <taxon>Bacilli</taxon>
        <taxon>Bacillales</taxon>
        <taxon>Bacillaceae</taxon>
        <taxon>Metabacillus</taxon>
    </lineage>
</organism>
<name>A0A926NDK8_9BACI</name>
<dbReference type="Proteomes" id="UP000626844">
    <property type="component" value="Unassembled WGS sequence"/>
</dbReference>
<comment type="caution">
    <text evidence="1">The sequence shown here is derived from an EMBL/GenBank/DDBJ whole genome shotgun (WGS) entry which is preliminary data.</text>
</comment>
<gene>
    <name evidence="1" type="ORF">IC621_03030</name>
</gene>
<dbReference type="EMBL" id="JACXAI010000002">
    <property type="protein sequence ID" value="MBD1379195.1"/>
    <property type="molecule type" value="Genomic_DNA"/>
</dbReference>
<keyword evidence="2" id="KW-1185">Reference proteome</keyword>
<sequence length="273" mass="32248">MIKYKYKEKTYAEEILKNGFSTNNLIGQLKILAKYYKHKELKPKEREEKLYEFCGNNIKNYNKVKYFKTVNSALNHARNNKNKLIEINEIKVSDKELQVIEGFNVGNLHKKVLFTMLVLDKLNKESQKIKYGDEFNNKEYYFGRNPSQYKELIESSKIPKGKSKKIKNIHSIIGDLNNEGVLESTNQGRIKLSFMYNIPDDDLGVITINSFDNIGLYYDLHIGENKVKKCECCETPIKVKSNRTKFCDTCFEDNWREYNAKKQREYRENKKRV</sequence>
<dbReference type="RefSeq" id="WP_191155578.1">
    <property type="nucleotide sequence ID" value="NZ_JACXAI010000002.1"/>
</dbReference>